<reference evidence="1" key="1">
    <citation type="submission" date="2020-04" db="EMBL/GenBank/DDBJ databases">
        <authorList>
            <person name="Broberg M."/>
        </authorList>
    </citation>
    <scope>NUCLEOTIDE SEQUENCE</scope>
</reference>
<gene>
    <name evidence="1" type="ORF">CRV2_00006114</name>
</gene>
<sequence length="691" mass="78938">MSESNPDLPRFAAEYAEKEIDLFDLLGVDALASKKDIHRTWRKRTLKLHPDQAKDNFDAEKWELFERARDVLSDANARAIYESSMKAKLLRKQERDAMDQERKKFADELEAAENAHRMKQQAQDQQDRETLQKERERLAEAQRMRDEERKRQAEAEQTIDDLAEAKRRIKERKEERARKKQAKESMKASGQPKGPANGVVLVPGDYVVETGTTTKQYWELVCDKLRAVQAAKNISQEDAGSDQSRKAELQVQELRRQIAEAETKYRQEVTAHGLRHRPVTQPRVDESIYASINHQIDDFFVRNGFDPQTRIACDNFAASVSCGRKCIPAQHQGYCSYTVLLSGRHILQFRPVQFMLDMQVCREAREIYGSLVPTTSHMGIVDAQALGGSTIRGALHVYLQDVIPGISLEALHHMPCFSSKHRRNLIGDLADVFATAFNHGKLPKSANNGSQSVFSRGIVGKSLTERLSLLQTLSGPESKYVQKVRQQAEVIESKMPWCFTHGDLVPANIMVNPDTGHLTGLIDWAEGEWLPLGTNLYGLEEVFGQVSSDGKTFKYYEDHLYLRAKFWNRFTVLAASSPPVFQPRSFMEHVRTGRTLGILLWRGIAFDDGKIDRVVTEDRDELEIFKLRLFLEAPTPPDFNWRHRSWLSCIWLLRFVFYRPPSAKSKVVEVKVAEDKITEVDIEYGGKCVAD</sequence>
<organism evidence="1 2">
    <name type="scientific">Clonostachys rosea f. rosea IK726</name>
    <dbReference type="NCBI Taxonomy" id="1349383"/>
    <lineage>
        <taxon>Eukaryota</taxon>
        <taxon>Fungi</taxon>
        <taxon>Dikarya</taxon>
        <taxon>Ascomycota</taxon>
        <taxon>Pezizomycotina</taxon>
        <taxon>Sordariomycetes</taxon>
        <taxon>Hypocreomycetidae</taxon>
        <taxon>Hypocreales</taxon>
        <taxon>Bionectriaceae</taxon>
        <taxon>Clonostachys</taxon>
    </lineage>
</organism>
<evidence type="ECO:0000313" key="1">
    <source>
        <dbReference type="EMBL" id="CAG9937698.1"/>
    </source>
</evidence>
<accession>A0ACA9TAE0</accession>
<dbReference type="EMBL" id="CADEHS020000002">
    <property type="protein sequence ID" value="CAG9937698.1"/>
    <property type="molecule type" value="Genomic_DNA"/>
</dbReference>
<evidence type="ECO:0000313" key="2">
    <source>
        <dbReference type="Proteomes" id="UP000836387"/>
    </source>
</evidence>
<reference evidence="1" key="2">
    <citation type="submission" date="2021-10" db="EMBL/GenBank/DDBJ databases">
        <authorList>
            <person name="Piombo E."/>
        </authorList>
    </citation>
    <scope>NUCLEOTIDE SEQUENCE</scope>
</reference>
<keyword evidence="2" id="KW-1185">Reference proteome</keyword>
<proteinExistence type="predicted"/>
<name>A0ACA9TAE0_BIOOC</name>
<comment type="caution">
    <text evidence="1">The sequence shown here is derived from an EMBL/GenBank/DDBJ whole genome shotgun (WGS) entry which is preliminary data.</text>
</comment>
<dbReference type="Proteomes" id="UP000836387">
    <property type="component" value="Unassembled WGS sequence"/>
</dbReference>
<protein>
    <submittedName>
        <fullName evidence="1">Uncharacterized protein</fullName>
    </submittedName>
</protein>